<dbReference type="KEGG" id="mmas:MYMAC_006964"/>
<dbReference type="RefSeq" id="WP_157770496.1">
    <property type="nucleotide sequence ID" value="NZ_CP022203.1"/>
</dbReference>
<evidence type="ECO:0000313" key="2">
    <source>
        <dbReference type="Proteomes" id="UP000217343"/>
    </source>
</evidence>
<accession>A0A286NVW1</accession>
<gene>
    <name evidence="1" type="ORF">MYMAC_006964</name>
</gene>
<dbReference type="EMBL" id="CP022203">
    <property type="protein sequence ID" value="ATB51306.1"/>
    <property type="molecule type" value="Genomic_DNA"/>
</dbReference>
<protein>
    <submittedName>
        <fullName evidence="1">Uncharacterized protein</fullName>
    </submittedName>
</protein>
<name>A0A286NVW1_9BACT</name>
<dbReference type="InterPro" id="IPR029074">
    <property type="entry name" value="Imm49"/>
</dbReference>
<dbReference type="Pfam" id="PF15575">
    <property type="entry name" value="Imm49"/>
    <property type="match status" value="1"/>
</dbReference>
<sequence length="255" mass="28713">MASRFLPAVIENALHQNRALRRVLVRRAGSARHILTFCDNLRLAGIGALFLTGTSEPFLQRLQQSGRAFAHHLREVGSADLRLSRSRPLFDAVGAGDFHGAALIAQRARRTWTQGEEYEEDFLFVEFVIQHGVLDAPVAACEDLLMRYERALRGAEDLRFDVCRALLQADSEGFNQALGVFLSERKDRLEAQARTAPFPEEFLATEWSFSLEGLALVRLAERNGLETEEDYLHIPSLAREPHRTPLGEDAWMDAD</sequence>
<dbReference type="OrthoDB" id="5510620at2"/>
<dbReference type="AlphaFoldDB" id="A0A286NVW1"/>
<dbReference type="Proteomes" id="UP000217343">
    <property type="component" value="Chromosome"/>
</dbReference>
<keyword evidence="2" id="KW-1185">Reference proteome</keyword>
<organism evidence="1 2">
    <name type="scientific">Corallococcus macrosporus DSM 14697</name>
    <dbReference type="NCBI Taxonomy" id="1189310"/>
    <lineage>
        <taxon>Bacteria</taxon>
        <taxon>Pseudomonadati</taxon>
        <taxon>Myxococcota</taxon>
        <taxon>Myxococcia</taxon>
        <taxon>Myxococcales</taxon>
        <taxon>Cystobacterineae</taxon>
        <taxon>Myxococcaceae</taxon>
        <taxon>Corallococcus</taxon>
    </lineage>
</organism>
<proteinExistence type="predicted"/>
<reference evidence="1 2" key="1">
    <citation type="submission" date="2017-06" db="EMBL/GenBank/DDBJ databases">
        <title>Sequencing and comparative analysis of myxobacterial genomes.</title>
        <authorList>
            <person name="Rupp O."/>
            <person name="Goesmann A."/>
            <person name="Sogaard-Andersen L."/>
        </authorList>
    </citation>
    <scope>NUCLEOTIDE SEQUENCE [LARGE SCALE GENOMIC DNA]</scope>
    <source>
        <strain evidence="1 2">DSM 14697</strain>
    </source>
</reference>
<evidence type="ECO:0000313" key="1">
    <source>
        <dbReference type="EMBL" id="ATB51306.1"/>
    </source>
</evidence>